<evidence type="ECO:0000259" key="1">
    <source>
        <dbReference type="Pfam" id="PF13304"/>
    </source>
</evidence>
<reference evidence="2 3" key="1">
    <citation type="submission" date="2017-09" db="EMBL/GenBank/DDBJ databases">
        <title>Metagenomic Analysis Reveals Denitrifying Candidatus Accumulibacter and Flanking Population as a Source of N2O.</title>
        <authorList>
            <person name="Gao H."/>
            <person name="Mao Y."/>
            <person name="Zhao X."/>
            <person name="Liu W.-T."/>
            <person name="Zhang T."/>
            <person name="Wells G."/>
        </authorList>
    </citation>
    <scope>NUCLEOTIDE SEQUENCE [LARGE SCALE GENOMIC DNA]</scope>
    <source>
        <strain evidence="2">CANDO_2_IC</strain>
    </source>
</reference>
<dbReference type="EMBL" id="PDHS01000207">
    <property type="protein sequence ID" value="MQM30735.1"/>
    <property type="molecule type" value="Genomic_DNA"/>
</dbReference>
<comment type="caution">
    <text evidence="2">The sequence shown here is derived from an EMBL/GenBank/DDBJ whole genome shotgun (WGS) entry which is preliminary data.</text>
</comment>
<dbReference type="AlphaFoldDB" id="A0A6A7RTC6"/>
<proteinExistence type="predicted"/>
<organism evidence="2 3">
    <name type="scientific">Candidatus Accumulibacter phosphatis</name>
    <dbReference type="NCBI Taxonomy" id="327160"/>
    <lineage>
        <taxon>Bacteria</taxon>
        <taxon>Pseudomonadati</taxon>
        <taxon>Pseudomonadota</taxon>
        <taxon>Betaproteobacteria</taxon>
        <taxon>Candidatus Accumulibacter</taxon>
    </lineage>
</organism>
<dbReference type="InterPro" id="IPR027417">
    <property type="entry name" value="P-loop_NTPase"/>
</dbReference>
<sequence length="390" mass="43517">MKRLTLRNIGQIREADLHFGDLTVLVGPQASGKSISLQWLKLLADTSLIQRQMKTYGLDYDGSLPQFLDVYFGEGMHSIWNSESAIQVDGKAWNTEWRIGRMQAEKPESAFFIPAQRVIALTNGWPKPFQGYSVGDPYTVRAFSEGLRLLMEREFTGVGPLFPKSNRLKNDYRTLLRQSVFADFALSVDKVQAQKRLVLQAGGKPLPYMVWSAGQREFVPLLLGLYWLMPPSKVPRRGEIEWVVIEEPEMGLHPRAISVVLLLVLELMSRGYKVCLSTHSPQVLELVWALEALRKHKGGADDLLNLFDAPHSAGLRDMAKTAVSKTSKVYYFDPAGTAKDITELDPASSEAQEASWGGLLEFSARANEAVAKAVANSPEFASRDLFAESK</sequence>
<dbReference type="PANTHER" id="PTHR40396:SF1">
    <property type="entry name" value="ATPASE AAA-TYPE CORE DOMAIN-CONTAINING PROTEIN"/>
    <property type="match status" value="1"/>
</dbReference>
<dbReference type="Proteomes" id="UP000342300">
    <property type="component" value="Unassembled WGS sequence"/>
</dbReference>
<feature type="domain" description="ATPase AAA-type core" evidence="1">
    <location>
        <begin position="194"/>
        <end position="285"/>
    </location>
</feature>
<evidence type="ECO:0000313" key="2">
    <source>
        <dbReference type="EMBL" id="MQM30735.1"/>
    </source>
</evidence>
<dbReference type="Gene3D" id="3.40.50.300">
    <property type="entry name" value="P-loop containing nucleotide triphosphate hydrolases"/>
    <property type="match status" value="2"/>
</dbReference>
<dbReference type="InterPro" id="IPR003959">
    <property type="entry name" value="ATPase_AAA_core"/>
</dbReference>
<evidence type="ECO:0000313" key="3">
    <source>
        <dbReference type="Proteomes" id="UP000342300"/>
    </source>
</evidence>
<dbReference type="GO" id="GO:0016887">
    <property type="term" value="F:ATP hydrolysis activity"/>
    <property type="evidence" value="ECO:0007669"/>
    <property type="project" value="InterPro"/>
</dbReference>
<protein>
    <recommendedName>
        <fullName evidence="1">ATPase AAA-type core domain-containing protein</fullName>
    </recommendedName>
</protein>
<dbReference type="SUPFAM" id="SSF52540">
    <property type="entry name" value="P-loop containing nucleoside triphosphate hydrolases"/>
    <property type="match status" value="1"/>
</dbReference>
<accession>A0A6A7RTC6</accession>
<name>A0A6A7RTC6_9PROT</name>
<dbReference type="PANTHER" id="PTHR40396">
    <property type="entry name" value="ATPASE-LIKE PROTEIN"/>
    <property type="match status" value="1"/>
</dbReference>
<dbReference type="Pfam" id="PF13304">
    <property type="entry name" value="AAA_21"/>
    <property type="match status" value="1"/>
</dbReference>
<gene>
    <name evidence="2" type="ORF">CRU78_09465</name>
</gene>
<dbReference type="GO" id="GO:0005524">
    <property type="term" value="F:ATP binding"/>
    <property type="evidence" value="ECO:0007669"/>
    <property type="project" value="InterPro"/>
</dbReference>